<dbReference type="OrthoDB" id="3267648at2759"/>
<dbReference type="Proteomes" id="UP000799118">
    <property type="component" value="Unassembled WGS sequence"/>
</dbReference>
<name>A0A6A4H5K7_9AGAR</name>
<accession>A0A6A4H5K7</accession>
<feature type="region of interest" description="Disordered" evidence="1">
    <location>
        <begin position="359"/>
        <end position="380"/>
    </location>
</feature>
<gene>
    <name evidence="2" type="ORF">BT96DRAFT_887999</name>
</gene>
<feature type="compositionally biased region" description="Basic and acidic residues" evidence="1">
    <location>
        <begin position="370"/>
        <end position="380"/>
    </location>
</feature>
<reference evidence="2" key="1">
    <citation type="journal article" date="2019" name="Environ. Microbiol.">
        <title>Fungal ecological strategies reflected in gene transcription - a case study of two litter decomposers.</title>
        <authorList>
            <person name="Barbi F."/>
            <person name="Kohler A."/>
            <person name="Barry K."/>
            <person name="Baskaran P."/>
            <person name="Daum C."/>
            <person name="Fauchery L."/>
            <person name="Ihrmark K."/>
            <person name="Kuo A."/>
            <person name="LaButti K."/>
            <person name="Lipzen A."/>
            <person name="Morin E."/>
            <person name="Grigoriev I.V."/>
            <person name="Henrissat B."/>
            <person name="Lindahl B."/>
            <person name="Martin F."/>
        </authorList>
    </citation>
    <scope>NUCLEOTIDE SEQUENCE</scope>
    <source>
        <strain evidence="2">JB14</strain>
    </source>
</reference>
<dbReference type="EMBL" id="ML769596">
    <property type="protein sequence ID" value="KAE9392437.1"/>
    <property type="molecule type" value="Genomic_DNA"/>
</dbReference>
<dbReference type="AlphaFoldDB" id="A0A6A4H5K7"/>
<evidence type="ECO:0000313" key="3">
    <source>
        <dbReference type="Proteomes" id="UP000799118"/>
    </source>
</evidence>
<evidence type="ECO:0000313" key="2">
    <source>
        <dbReference type="EMBL" id="KAE9392437.1"/>
    </source>
</evidence>
<sequence>MSSPLPAQLATASRETTHLNLEEDIPSDSDWALLSSHFTSVTHLYMDSGWNEELGDAGIPLHWPLEKITIGSACGDVCTSPWIVEGRAKHLVFCYTAGLRFEGPTTNELLKGNNEAIATGEKEAMKAGNVTLTWVPDLARDWLREKYAKDQDENNGKDEETTSVTDTPPLRILEIIGNDVHDTLFRYVLAHPSLIDPVETLNLVAPSPYDLDVAPQNILHQVLPQLKAMKTLVLTVGDNYSSRELLPDLVGCLPPNLDFLRFRSSVSIATADPALFDSKWVQAFADPTFLPNLKSLSFVLDLKDGEEDRKENEEYQTAAEAEAVLAQAKRACERLWRAAEGRGVVVEPWSVVQSRRKPWELPTVSESDEDSKKEFKAESRLGEGLELTGIKPVDERWEKL</sequence>
<keyword evidence="3" id="KW-1185">Reference proteome</keyword>
<evidence type="ECO:0000256" key="1">
    <source>
        <dbReference type="SAM" id="MobiDB-lite"/>
    </source>
</evidence>
<organism evidence="2 3">
    <name type="scientific">Gymnopus androsaceus JB14</name>
    <dbReference type="NCBI Taxonomy" id="1447944"/>
    <lineage>
        <taxon>Eukaryota</taxon>
        <taxon>Fungi</taxon>
        <taxon>Dikarya</taxon>
        <taxon>Basidiomycota</taxon>
        <taxon>Agaricomycotina</taxon>
        <taxon>Agaricomycetes</taxon>
        <taxon>Agaricomycetidae</taxon>
        <taxon>Agaricales</taxon>
        <taxon>Marasmiineae</taxon>
        <taxon>Omphalotaceae</taxon>
        <taxon>Gymnopus</taxon>
    </lineage>
</organism>
<proteinExistence type="predicted"/>
<protein>
    <submittedName>
        <fullName evidence="2">Uncharacterized protein</fullName>
    </submittedName>
</protein>